<dbReference type="OrthoDB" id="1937145at2759"/>
<name>A0A5A7QZF3_STRAF</name>
<organism evidence="2 3">
    <name type="scientific">Striga asiatica</name>
    <name type="common">Asiatic witchweed</name>
    <name type="synonym">Buchnera asiatica</name>
    <dbReference type="NCBI Taxonomy" id="4170"/>
    <lineage>
        <taxon>Eukaryota</taxon>
        <taxon>Viridiplantae</taxon>
        <taxon>Streptophyta</taxon>
        <taxon>Embryophyta</taxon>
        <taxon>Tracheophyta</taxon>
        <taxon>Spermatophyta</taxon>
        <taxon>Magnoliopsida</taxon>
        <taxon>eudicotyledons</taxon>
        <taxon>Gunneridae</taxon>
        <taxon>Pentapetalae</taxon>
        <taxon>asterids</taxon>
        <taxon>lamiids</taxon>
        <taxon>Lamiales</taxon>
        <taxon>Orobanchaceae</taxon>
        <taxon>Buchnereae</taxon>
        <taxon>Striga</taxon>
    </lineage>
</organism>
<gene>
    <name evidence="2" type="ORF">STAS_27803</name>
</gene>
<reference evidence="3" key="1">
    <citation type="journal article" date="2019" name="Curr. Biol.">
        <title>Genome Sequence of Striga asiatica Provides Insight into the Evolution of Plant Parasitism.</title>
        <authorList>
            <person name="Yoshida S."/>
            <person name="Kim S."/>
            <person name="Wafula E.K."/>
            <person name="Tanskanen J."/>
            <person name="Kim Y.M."/>
            <person name="Honaas L."/>
            <person name="Yang Z."/>
            <person name="Spallek T."/>
            <person name="Conn C.E."/>
            <person name="Ichihashi Y."/>
            <person name="Cheong K."/>
            <person name="Cui S."/>
            <person name="Der J.P."/>
            <person name="Gundlach H."/>
            <person name="Jiao Y."/>
            <person name="Hori C."/>
            <person name="Ishida J.K."/>
            <person name="Kasahara H."/>
            <person name="Kiba T."/>
            <person name="Kim M.S."/>
            <person name="Koo N."/>
            <person name="Laohavisit A."/>
            <person name="Lee Y.H."/>
            <person name="Lumba S."/>
            <person name="McCourt P."/>
            <person name="Mortimer J.C."/>
            <person name="Mutuku J.M."/>
            <person name="Nomura T."/>
            <person name="Sasaki-Sekimoto Y."/>
            <person name="Seto Y."/>
            <person name="Wang Y."/>
            <person name="Wakatake T."/>
            <person name="Sakakibara H."/>
            <person name="Demura T."/>
            <person name="Yamaguchi S."/>
            <person name="Yoneyama K."/>
            <person name="Manabe R.I."/>
            <person name="Nelson D.C."/>
            <person name="Schulman A.H."/>
            <person name="Timko M.P."/>
            <person name="dePamphilis C.W."/>
            <person name="Choi D."/>
            <person name="Shirasu K."/>
        </authorList>
    </citation>
    <scope>NUCLEOTIDE SEQUENCE [LARGE SCALE GENOMIC DNA]</scope>
    <source>
        <strain evidence="3">cv. UVA1</strain>
    </source>
</reference>
<dbReference type="EMBL" id="BKCP01009292">
    <property type="protein sequence ID" value="GER50496.1"/>
    <property type="molecule type" value="Genomic_DNA"/>
</dbReference>
<dbReference type="Proteomes" id="UP000325081">
    <property type="component" value="Unassembled WGS sequence"/>
</dbReference>
<dbReference type="AlphaFoldDB" id="A0A5A7QZF3"/>
<keyword evidence="3" id="KW-1185">Reference proteome</keyword>
<proteinExistence type="predicted"/>
<feature type="coiled-coil region" evidence="1">
    <location>
        <begin position="60"/>
        <end position="94"/>
    </location>
</feature>
<evidence type="ECO:0000256" key="1">
    <source>
        <dbReference type="SAM" id="Coils"/>
    </source>
</evidence>
<keyword evidence="1" id="KW-0175">Coiled coil</keyword>
<evidence type="ECO:0000313" key="2">
    <source>
        <dbReference type="EMBL" id="GER50496.1"/>
    </source>
</evidence>
<sequence>MSSSRGSWNSRRNSENNGAPMEMTCNCRENGFGYCGFFICNDPEICERAKNITPGLLEKSNKHQYQIEQYKLKNDEMEAQLLVAMNKVNDMNNALVVCKNKIKKLLAAIILLSLLYLLRKRYHVFKWMKTLSGVVYNPNGHMVEATEPTWNFIVREEKLGMAYMKGGEPLFPDLKSYSTKVRETRVKMMTMK</sequence>
<accession>A0A5A7QZF3</accession>
<protein>
    <submittedName>
        <fullName evidence="2">Uncharacterized protein</fullName>
    </submittedName>
</protein>
<evidence type="ECO:0000313" key="3">
    <source>
        <dbReference type="Proteomes" id="UP000325081"/>
    </source>
</evidence>
<comment type="caution">
    <text evidence="2">The sequence shown here is derived from an EMBL/GenBank/DDBJ whole genome shotgun (WGS) entry which is preliminary data.</text>
</comment>